<reference evidence="2 6" key="3">
    <citation type="submission" date="2020-12" db="EMBL/GenBank/DDBJ databases">
        <title>FDA dAtabase for Regulatory Grade micrObial Sequences (FDA-ARGOS): Supporting development and validation of Infectious Disease Dx tests.</title>
        <authorList>
            <person name="Nelson B."/>
            <person name="Plummer A."/>
            <person name="Tallon L."/>
            <person name="Sadzewicz L."/>
            <person name="Zhao X."/>
            <person name="Boylan J."/>
            <person name="Ott S."/>
            <person name="Bowen H."/>
            <person name="Vavikolanu K."/>
            <person name="Mehta A."/>
            <person name="Aluvathingal J."/>
            <person name="Nadendla S."/>
            <person name="Myers T."/>
            <person name="Yan Y."/>
            <person name="Sichtig H."/>
        </authorList>
    </citation>
    <scope>NUCLEOTIDE SEQUENCE [LARGE SCALE GENOMIC DNA]</scope>
    <source>
        <strain evidence="2 6">FDAARGOS_924</strain>
    </source>
</reference>
<dbReference type="RefSeq" id="WP_033733970.1">
    <property type="nucleotide sequence ID" value="NZ_CM125442.1"/>
</dbReference>
<evidence type="ECO:0000313" key="5">
    <source>
        <dbReference type="Proteomes" id="UP000256530"/>
    </source>
</evidence>
<dbReference type="NCBIfam" id="TIGR01655">
    <property type="entry name" value="yxeA_fam"/>
    <property type="match status" value="1"/>
</dbReference>
<dbReference type="EMBL" id="MRWU01000014">
    <property type="protein sequence ID" value="OSX90841.1"/>
    <property type="molecule type" value="Genomic_DNA"/>
</dbReference>
<dbReference type="PANTHER" id="PTHR36433">
    <property type="entry name" value="HYPOTHETICAL CYTOSOLIC PROTEIN"/>
    <property type="match status" value="1"/>
</dbReference>
<name>A0A0B5RZM7_BACMY</name>
<dbReference type="Pfam" id="PF06486">
    <property type="entry name" value="DUF1093"/>
    <property type="match status" value="1"/>
</dbReference>
<evidence type="ECO:0000313" key="3">
    <source>
        <dbReference type="EMBL" id="REF32612.1"/>
    </source>
</evidence>
<accession>A0A084ISR3</accession>
<accession>A0A0B5RZM7</accession>
<dbReference type="PROSITE" id="PS51257">
    <property type="entry name" value="PROKAR_LIPOPROTEIN"/>
    <property type="match status" value="1"/>
</dbReference>
<reference evidence="3 5" key="2">
    <citation type="submission" date="2018-08" db="EMBL/GenBank/DDBJ databases">
        <title>Freshwater and sediment microbial communities from various areas in North America, analyzing microbe dynamics in response to fracking.</title>
        <authorList>
            <person name="Lamendella R."/>
        </authorList>
    </citation>
    <scope>NUCLEOTIDE SEQUENCE [LARGE SCALE GENOMIC DNA]</scope>
    <source>
        <strain evidence="3 5">DB-1</strain>
    </source>
</reference>
<evidence type="ECO:0000313" key="1">
    <source>
        <dbReference type="EMBL" id="OSX90841.1"/>
    </source>
</evidence>
<gene>
    <name evidence="3" type="ORF">DET55_11892</name>
    <name evidence="2" type="ORF">I6G81_12385</name>
    <name evidence="1" type="ORF">S3E15_01469</name>
</gene>
<dbReference type="SUPFAM" id="SSF159121">
    <property type="entry name" value="BC4932-like"/>
    <property type="match status" value="1"/>
</dbReference>
<dbReference type="Proteomes" id="UP000596196">
    <property type="component" value="Chromosome"/>
</dbReference>
<protein>
    <submittedName>
        <fullName evidence="3">Uncharacterized protein (TIGR01655 family)</fullName>
    </submittedName>
    <submittedName>
        <fullName evidence="2">YxeA family protein</fullName>
    </submittedName>
</protein>
<evidence type="ECO:0000313" key="2">
    <source>
        <dbReference type="EMBL" id="QQA18189.1"/>
    </source>
</evidence>
<dbReference type="Proteomes" id="UP000194131">
    <property type="component" value="Unassembled WGS sequence"/>
</dbReference>
<keyword evidence="6" id="KW-1185">Reference proteome</keyword>
<dbReference type="InterPro" id="IPR036166">
    <property type="entry name" value="YxeA-like_sf"/>
</dbReference>
<dbReference type="KEGG" id="bmyo:BG05_3555"/>
<reference evidence="1 4" key="1">
    <citation type="submission" date="2016-12" db="EMBL/GenBank/DDBJ databases">
        <title>Genome Sequences of Twelve Sporeforming Bacillus Species Isolated from Foods.</title>
        <authorList>
            <person name="De Jong A."/>
            <person name="Holsappel S."/>
            <person name="Kuipers O.P."/>
        </authorList>
    </citation>
    <scope>NUCLEOTIDE SEQUENCE [LARGE SCALE GENOMIC DNA]</scope>
    <source>
        <strain evidence="1 4">S3E15</strain>
    </source>
</reference>
<dbReference type="AlphaFoldDB" id="A0A0B5RZM7"/>
<dbReference type="EMBL" id="CP065877">
    <property type="protein sequence ID" value="QQA18189.1"/>
    <property type="molecule type" value="Genomic_DNA"/>
</dbReference>
<organism evidence="3 5">
    <name type="scientific">Bacillus mycoides</name>
    <dbReference type="NCBI Taxonomy" id="1405"/>
    <lineage>
        <taxon>Bacteria</taxon>
        <taxon>Bacillati</taxon>
        <taxon>Bacillota</taxon>
        <taxon>Bacilli</taxon>
        <taxon>Bacillales</taxon>
        <taxon>Bacillaceae</taxon>
        <taxon>Bacillus</taxon>
        <taxon>Bacillus cereus group</taxon>
    </lineage>
</organism>
<sequence>MKKFLSVITLSLLFCNLTIGCERASLNRIGKDVYYVQIKGEGFIEKIEGRNLRNYTLPAYDEDGVRKQITFRSKKQSNDQKLNEKAFLCIYVDQENKDKNEISSIEVKSYEEIQKADLPLKVKEKFNAK</sequence>
<evidence type="ECO:0000313" key="6">
    <source>
        <dbReference type="Proteomes" id="UP000596196"/>
    </source>
</evidence>
<evidence type="ECO:0000313" key="4">
    <source>
        <dbReference type="Proteomes" id="UP000194131"/>
    </source>
</evidence>
<dbReference type="Proteomes" id="UP000256530">
    <property type="component" value="Unassembled WGS sequence"/>
</dbReference>
<dbReference type="InterPro" id="IPR006542">
    <property type="entry name" value="DUF1093"/>
</dbReference>
<proteinExistence type="predicted"/>
<dbReference type="Gene3D" id="2.40.50.480">
    <property type="match status" value="1"/>
</dbReference>
<dbReference type="PANTHER" id="PTHR36433:SF2">
    <property type="entry name" value="YXEA FAMILY PROTEIN"/>
    <property type="match status" value="1"/>
</dbReference>
<dbReference type="EMBL" id="QTTY01000018">
    <property type="protein sequence ID" value="REF32612.1"/>
    <property type="molecule type" value="Genomic_DNA"/>
</dbReference>